<dbReference type="EMBL" id="FKLO01000017">
    <property type="protein sequence ID" value="SAM58161.1"/>
    <property type="molecule type" value="Genomic_DNA"/>
</dbReference>
<dbReference type="PANTHER" id="PTHR36439">
    <property type="entry name" value="BLL4334 PROTEIN"/>
    <property type="match status" value="1"/>
</dbReference>
<dbReference type="Gene3D" id="3.30.70.1280">
    <property type="entry name" value="SP0830-like domains"/>
    <property type="match status" value="1"/>
</dbReference>
<dbReference type="SUPFAM" id="SSF160379">
    <property type="entry name" value="SP0830-like"/>
    <property type="match status" value="1"/>
</dbReference>
<evidence type="ECO:0008006" key="3">
    <source>
        <dbReference type="Google" id="ProtNLM"/>
    </source>
</evidence>
<dbReference type="PANTHER" id="PTHR36439:SF1">
    <property type="entry name" value="DUF1697 DOMAIN-CONTAINING PROTEIN"/>
    <property type="match status" value="1"/>
</dbReference>
<dbReference type="PIRSF" id="PIRSF008502">
    <property type="entry name" value="UCP008502"/>
    <property type="match status" value="1"/>
</dbReference>
<dbReference type="RefSeq" id="WP_079539299.1">
    <property type="nucleotide sequence ID" value="NZ_CALFOW010000145.1"/>
</dbReference>
<dbReference type="InterPro" id="IPR012545">
    <property type="entry name" value="DUF1697"/>
</dbReference>
<reference evidence="2" key="1">
    <citation type="submission" date="2016-04" db="EMBL/GenBank/DDBJ databases">
        <authorList>
            <person name="Tagini F."/>
        </authorList>
    </citation>
    <scope>NUCLEOTIDE SEQUENCE [LARGE SCALE GENOMIC DNA]</scope>
    <source>
        <strain evidence="2">CHUV0807</strain>
    </source>
</reference>
<protein>
    <recommendedName>
        <fullName evidence="3">DUF1697 domain-containing protein</fullName>
    </recommendedName>
</protein>
<proteinExistence type="predicted"/>
<organism evidence="1 2">
    <name type="scientific">Cardiobacterium hominis</name>
    <dbReference type="NCBI Taxonomy" id="2718"/>
    <lineage>
        <taxon>Bacteria</taxon>
        <taxon>Pseudomonadati</taxon>
        <taxon>Pseudomonadota</taxon>
        <taxon>Gammaproteobacteria</taxon>
        <taxon>Cardiobacteriales</taxon>
        <taxon>Cardiobacteriaceae</taxon>
        <taxon>Cardiobacterium</taxon>
    </lineage>
</organism>
<evidence type="ECO:0000313" key="2">
    <source>
        <dbReference type="Proteomes" id="UP000190837"/>
    </source>
</evidence>
<dbReference type="AlphaFoldDB" id="A0A1C3H2G6"/>
<dbReference type="Pfam" id="PF08002">
    <property type="entry name" value="DUF1697"/>
    <property type="match status" value="1"/>
</dbReference>
<sequence>MNTQTLIAFLRGVMPSGKNAVKMADIRRVLGDSGLQNVRTWIQSGNIAFETASSAADSAAHIHERLQTQLNVDLAVIVKTPAELQQILAENPFTGEAYDGKRVFFALANQPLADTAGLAAQDFGDEKLRICPQAAYMYIPQDASRSKLGNAFLEKQLGIRLTTRNENTLRKMITF</sequence>
<gene>
    <name evidence="1" type="ORF">CHUV0807_0397</name>
</gene>
<evidence type="ECO:0000313" key="1">
    <source>
        <dbReference type="EMBL" id="SAM58161.1"/>
    </source>
</evidence>
<accession>A0A1C3H2G6</accession>
<dbReference type="Proteomes" id="UP000190837">
    <property type="component" value="Unassembled WGS sequence"/>
</dbReference>
<name>A0A1C3H2G6_9GAMM</name>